<reference evidence="3 4" key="1">
    <citation type="submission" date="2019-06" db="EMBL/GenBank/DDBJ databases">
        <title>Sequencing the genomes of 1000 actinobacteria strains.</title>
        <authorList>
            <person name="Klenk H.-P."/>
        </authorList>
    </citation>
    <scope>NUCLEOTIDE SEQUENCE [LARGE SCALE GENOMIC DNA]</scope>
    <source>
        <strain evidence="3 4">DSM 41649</strain>
    </source>
</reference>
<keyword evidence="1" id="KW-0472">Membrane</keyword>
<evidence type="ECO:0000313" key="3">
    <source>
        <dbReference type="EMBL" id="TWE21641.1"/>
    </source>
</evidence>
<keyword evidence="1" id="KW-1133">Transmembrane helix</keyword>
<organism evidence="3 4">
    <name type="scientific">Kitasatospora atroaurantiaca</name>
    <dbReference type="NCBI Taxonomy" id="285545"/>
    <lineage>
        <taxon>Bacteria</taxon>
        <taxon>Bacillati</taxon>
        <taxon>Actinomycetota</taxon>
        <taxon>Actinomycetes</taxon>
        <taxon>Kitasatosporales</taxon>
        <taxon>Streptomycetaceae</taxon>
        <taxon>Kitasatospora</taxon>
    </lineage>
</organism>
<evidence type="ECO:0000256" key="1">
    <source>
        <dbReference type="SAM" id="Phobius"/>
    </source>
</evidence>
<dbReference type="AlphaFoldDB" id="A0A561F1A6"/>
<proteinExistence type="predicted"/>
<feature type="transmembrane region" description="Helical" evidence="1">
    <location>
        <begin position="70"/>
        <end position="90"/>
    </location>
</feature>
<dbReference type="EMBL" id="VIVR01000001">
    <property type="protein sequence ID" value="TWE21641.1"/>
    <property type="molecule type" value="Genomic_DNA"/>
</dbReference>
<feature type="transmembrane region" description="Helical" evidence="1">
    <location>
        <begin position="26"/>
        <end position="50"/>
    </location>
</feature>
<evidence type="ECO:0000259" key="2">
    <source>
        <dbReference type="Pfam" id="PF23636"/>
    </source>
</evidence>
<feature type="transmembrane region" description="Helical" evidence="1">
    <location>
        <begin position="119"/>
        <end position="136"/>
    </location>
</feature>
<keyword evidence="4" id="KW-1185">Reference proteome</keyword>
<dbReference type="Proteomes" id="UP000318416">
    <property type="component" value="Unassembled WGS sequence"/>
</dbReference>
<protein>
    <recommendedName>
        <fullName evidence="2">DUF7144 domain-containing protein</fullName>
    </recommendedName>
</protein>
<dbReference type="Pfam" id="PF23636">
    <property type="entry name" value="DUF7144"/>
    <property type="match status" value="1"/>
</dbReference>
<name>A0A561F1A6_9ACTN</name>
<keyword evidence="1" id="KW-0812">Transmembrane</keyword>
<feature type="domain" description="DUF7144" evidence="2">
    <location>
        <begin position="26"/>
        <end position="138"/>
    </location>
</feature>
<feature type="transmembrane region" description="Helical" evidence="1">
    <location>
        <begin position="97"/>
        <end position="113"/>
    </location>
</feature>
<comment type="caution">
    <text evidence="3">The sequence shown here is derived from an EMBL/GenBank/DDBJ whole genome shotgun (WGS) entry which is preliminary data.</text>
</comment>
<gene>
    <name evidence="3" type="ORF">FB465_6837</name>
</gene>
<accession>A0A561F1A6</accession>
<dbReference type="InterPro" id="IPR055568">
    <property type="entry name" value="DUF7144"/>
</dbReference>
<evidence type="ECO:0000313" key="4">
    <source>
        <dbReference type="Proteomes" id="UP000318416"/>
    </source>
</evidence>
<sequence>MASSANGPQAGGDITLTPKHVVQSGWTILAAVLMIFGGAMAIFEGISAIAKDDLFVTAHNYTFKFSLTSWGWIHLILGIVIVLAGCALFTGAVWARAIGVIIAGLVAIANFMWLPYYPFWAIVLIAMNIFIIWALCTGPAREGPTVA</sequence>